<protein>
    <recommendedName>
        <fullName evidence="13">Rad50/SbcC-type AAA domain-containing protein</fullName>
    </recommendedName>
</protein>
<dbReference type="SUPFAM" id="SSF52540">
    <property type="entry name" value="P-loop containing nucleoside triphosphate hydrolases"/>
    <property type="match status" value="1"/>
</dbReference>
<dbReference type="GO" id="GO:0016887">
    <property type="term" value="F:ATP hydrolysis activity"/>
    <property type="evidence" value="ECO:0007669"/>
    <property type="project" value="InterPro"/>
</dbReference>
<dbReference type="EMBL" id="DS985259">
    <property type="protein sequence ID" value="EDV20588.1"/>
    <property type="molecule type" value="Genomic_DNA"/>
</dbReference>
<gene>
    <name evidence="14" type="ORF">TRIADDRAFT_31729</name>
</gene>
<evidence type="ECO:0000256" key="2">
    <source>
        <dbReference type="ARBA" id="ARBA00004286"/>
    </source>
</evidence>
<dbReference type="Gene3D" id="3.40.50.300">
    <property type="entry name" value="P-loop containing nucleotide triphosphate hydrolases"/>
    <property type="match status" value="1"/>
</dbReference>
<feature type="coiled-coil region" evidence="12">
    <location>
        <begin position="186"/>
        <end position="233"/>
    </location>
</feature>
<keyword evidence="7" id="KW-0067">ATP-binding</keyword>
<dbReference type="GO" id="GO:0005634">
    <property type="term" value="C:nucleus"/>
    <property type="evidence" value="ECO:0007669"/>
    <property type="project" value="UniProtKB-SubCell"/>
</dbReference>
<dbReference type="InParanoid" id="B3S9S4"/>
<keyword evidence="4" id="KW-0158">Chromosome</keyword>
<evidence type="ECO:0000313" key="15">
    <source>
        <dbReference type="Proteomes" id="UP000009022"/>
    </source>
</evidence>
<organism evidence="14 15">
    <name type="scientific">Trichoplax adhaerens</name>
    <name type="common">Trichoplax reptans</name>
    <dbReference type="NCBI Taxonomy" id="10228"/>
    <lineage>
        <taxon>Eukaryota</taxon>
        <taxon>Metazoa</taxon>
        <taxon>Placozoa</taxon>
        <taxon>Uniplacotomia</taxon>
        <taxon>Trichoplacea</taxon>
        <taxon>Trichoplacidae</taxon>
        <taxon>Trichoplax</taxon>
    </lineage>
</organism>
<dbReference type="GO" id="GO:0005524">
    <property type="term" value="F:ATP binding"/>
    <property type="evidence" value="ECO:0007669"/>
    <property type="project" value="UniProtKB-KW"/>
</dbReference>
<dbReference type="Pfam" id="PF13476">
    <property type="entry name" value="AAA_23"/>
    <property type="match status" value="1"/>
</dbReference>
<evidence type="ECO:0000256" key="6">
    <source>
        <dbReference type="ARBA" id="ARBA00022763"/>
    </source>
</evidence>
<dbReference type="HOGENOM" id="CLU_054502_2_0_1"/>
<comment type="similarity">
    <text evidence="3">Belongs to the SMC family. SMC6 subfamily.</text>
</comment>
<evidence type="ECO:0000256" key="9">
    <source>
        <dbReference type="ARBA" id="ARBA00023172"/>
    </source>
</evidence>
<keyword evidence="6" id="KW-0227">DNA damage</keyword>
<reference evidence="14 15" key="1">
    <citation type="journal article" date="2008" name="Nature">
        <title>The Trichoplax genome and the nature of placozoans.</title>
        <authorList>
            <person name="Srivastava M."/>
            <person name="Begovic E."/>
            <person name="Chapman J."/>
            <person name="Putnam N.H."/>
            <person name="Hellsten U."/>
            <person name="Kawashima T."/>
            <person name="Kuo A."/>
            <person name="Mitros T."/>
            <person name="Salamov A."/>
            <person name="Carpenter M.L."/>
            <person name="Signorovitch A.Y."/>
            <person name="Moreno M.A."/>
            <person name="Kamm K."/>
            <person name="Grimwood J."/>
            <person name="Schmutz J."/>
            <person name="Shapiro H."/>
            <person name="Grigoriev I.V."/>
            <person name="Buss L.W."/>
            <person name="Schierwater B."/>
            <person name="Dellaporta S.L."/>
            <person name="Rokhsar D.S."/>
        </authorList>
    </citation>
    <scope>NUCLEOTIDE SEQUENCE [LARGE SCALE GENOMIC DNA]</scope>
    <source>
        <strain evidence="14 15">Grell-BS-1999</strain>
    </source>
</reference>
<dbReference type="GO" id="GO:0006302">
    <property type="term" value="P:double-strand break repair"/>
    <property type="evidence" value="ECO:0007669"/>
    <property type="project" value="InterPro"/>
</dbReference>
<sequence>EAGLLQQIQLINFMCHKNLKITFGKNVNFIIGNNGSGKSAIMVGIIVGLGGRSRLTNRATSMKGLIKKGSSYARIIITLANDGSDSYYPEKFGSKIIIQRDLWQDGHANYKIKSSKGFIVAEEKKELMAILDHFDIQVDNPVCFLTQDASKEFLSSHHPSKMYQFYLKGTQLSQLINNCNYAKLSQRILQDILNKEEESLKELQDDLEQKMERQKLFDQIDEINQQLTQLKSELAWAYVYQEENVSYS</sequence>
<dbReference type="PANTHER" id="PTHR19306">
    <property type="entry name" value="STRUCTURAL MAINTENANCE OF CHROMOSOMES 5,6 SMC5, SMC6"/>
    <property type="match status" value="1"/>
</dbReference>
<dbReference type="RefSeq" id="XP_002117014.1">
    <property type="nucleotide sequence ID" value="XM_002116978.1"/>
</dbReference>
<dbReference type="eggNOG" id="KOG0250">
    <property type="taxonomic scope" value="Eukaryota"/>
</dbReference>
<evidence type="ECO:0000256" key="8">
    <source>
        <dbReference type="ARBA" id="ARBA00023054"/>
    </source>
</evidence>
<dbReference type="GeneID" id="6758163"/>
<keyword evidence="10" id="KW-0234">DNA repair</keyword>
<dbReference type="Proteomes" id="UP000009022">
    <property type="component" value="Unassembled WGS sequence"/>
</dbReference>
<dbReference type="InterPro" id="IPR038729">
    <property type="entry name" value="Rad50/SbcC_AAA"/>
</dbReference>
<evidence type="ECO:0000256" key="5">
    <source>
        <dbReference type="ARBA" id="ARBA00022741"/>
    </source>
</evidence>
<feature type="non-terminal residue" evidence="14">
    <location>
        <position position="1"/>
    </location>
</feature>
<evidence type="ECO:0000256" key="7">
    <source>
        <dbReference type="ARBA" id="ARBA00022840"/>
    </source>
</evidence>
<evidence type="ECO:0000256" key="3">
    <source>
        <dbReference type="ARBA" id="ARBA00006793"/>
    </source>
</evidence>
<feature type="domain" description="Rad50/SbcC-type AAA" evidence="13">
    <location>
        <begin position="7"/>
        <end position="234"/>
    </location>
</feature>
<evidence type="ECO:0000256" key="11">
    <source>
        <dbReference type="ARBA" id="ARBA00023242"/>
    </source>
</evidence>
<dbReference type="PhylomeDB" id="B3S9S4"/>
<keyword evidence="9" id="KW-0233">DNA recombination</keyword>
<evidence type="ECO:0000256" key="4">
    <source>
        <dbReference type="ARBA" id="ARBA00022454"/>
    </source>
</evidence>
<dbReference type="STRING" id="10228.B3S9S4"/>
<dbReference type="InterPro" id="IPR027417">
    <property type="entry name" value="P-loop_NTPase"/>
</dbReference>
<evidence type="ECO:0000259" key="13">
    <source>
        <dbReference type="Pfam" id="PF13476"/>
    </source>
</evidence>
<dbReference type="PANTHER" id="PTHR19306:SF6">
    <property type="entry name" value="STRUCTURAL MAINTENANCE OF CHROMOSOMES PROTEIN 6"/>
    <property type="match status" value="1"/>
</dbReference>
<keyword evidence="15" id="KW-1185">Reference proteome</keyword>
<evidence type="ECO:0000256" key="10">
    <source>
        <dbReference type="ARBA" id="ARBA00023204"/>
    </source>
</evidence>
<comment type="subcellular location">
    <subcellularLocation>
        <location evidence="2">Chromosome</location>
    </subcellularLocation>
    <subcellularLocation>
        <location evidence="1">Nucleus</location>
    </subcellularLocation>
</comment>
<dbReference type="AlphaFoldDB" id="B3S9S4"/>
<keyword evidence="5" id="KW-0547">Nucleotide-binding</keyword>
<keyword evidence="11" id="KW-0539">Nucleus</keyword>
<dbReference type="OrthoDB" id="10072614at2759"/>
<proteinExistence type="inferred from homology"/>
<evidence type="ECO:0000256" key="12">
    <source>
        <dbReference type="SAM" id="Coils"/>
    </source>
</evidence>
<dbReference type="KEGG" id="tad:TRIADDRAFT_31729"/>
<dbReference type="OMA" id="DGHANYK"/>
<name>B3S9S4_TRIAD</name>
<dbReference type="GO" id="GO:0005694">
    <property type="term" value="C:chromosome"/>
    <property type="evidence" value="ECO:0007669"/>
    <property type="project" value="UniProtKB-SubCell"/>
</dbReference>
<evidence type="ECO:0000256" key="1">
    <source>
        <dbReference type="ARBA" id="ARBA00004123"/>
    </source>
</evidence>
<keyword evidence="8 12" id="KW-0175">Coiled coil</keyword>
<dbReference type="GO" id="GO:0006310">
    <property type="term" value="P:DNA recombination"/>
    <property type="evidence" value="ECO:0007669"/>
    <property type="project" value="UniProtKB-KW"/>
</dbReference>
<evidence type="ECO:0000313" key="14">
    <source>
        <dbReference type="EMBL" id="EDV20588.1"/>
    </source>
</evidence>
<dbReference type="CTD" id="6758163"/>
<accession>B3S9S4</accession>